<gene>
    <name evidence="2" type="ORF">PROPAUS_2413</name>
</gene>
<keyword evidence="1" id="KW-0472">Membrane</keyword>
<keyword evidence="1" id="KW-1133">Transmembrane helix</keyword>
<feature type="transmembrane region" description="Helical" evidence="1">
    <location>
        <begin position="116"/>
        <end position="137"/>
    </location>
</feature>
<evidence type="ECO:0000313" key="2">
    <source>
        <dbReference type="EMBL" id="SYZ34401.1"/>
    </source>
</evidence>
<organism evidence="2 3">
    <name type="scientific">Propionibacterium australiense</name>
    <dbReference type="NCBI Taxonomy" id="119981"/>
    <lineage>
        <taxon>Bacteria</taxon>
        <taxon>Bacillati</taxon>
        <taxon>Actinomycetota</taxon>
        <taxon>Actinomycetes</taxon>
        <taxon>Propionibacteriales</taxon>
        <taxon>Propionibacteriaceae</taxon>
        <taxon>Propionibacterium</taxon>
    </lineage>
</organism>
<dbReference type="Proteomes" id="UP000263928">
    <property type="component" value="Unassembled WGS sequence"/>
</dbReference>
<keyword evidence="1" id="KW-0812">Transmembrane</keyword>
<sequence>GGGGGGGGGGVFGGTFRWRGEKAADQARQALDEIWRFAVEQGWPPDPRTVVMDPLLARACAVGRATVTGREPRLIYRAPAWHRLWEYACDLGIALLLFGVLLTVTGVAMLAEPDGFWHAAAGVLALLFGVGCILLALGTAAQSFGRTIVSRAGIRVDRKTTIAWPASRSSLFVAGARVLVAGPDGQAIPLPGTGGARGGFEQRERLAAAQCEEIWCWGVANGATSEDGCYIRLDSAPLQREREIFERRAGMTVPR</sequence>
<accession>A0A383S9J8</accession>
<protein>
    <submittedName>
        <fullName evidence="2">Uncharacterized protein</fullName>
    </submittedName>
</protein>
<keyword evidence="3" id="KW-1185">Reference proteome</keyword>
<feature type="transmembrane region" description="Helical" evidence="1">
    <location>
        <begin position="87"/>
        <end position="110"/>
    </location>
</feature>
<feature type="non-terminal residue" evidence="2">
    <location>
        <position position="1"/>
    </location>
</feature>
<evidence type="ECO:0000313" key="3">
    <source>
        <dbReference type="Proteomes" id="UP000263928"/>
    </source>
</evidence>
<reference evidence="3" key="1">
    <citation type="submission" date="2018-08" db="EMBL/GenBank/DDBJ databases">
        <authorList>
            <person name="Hornung B."/>
        </authorList>
    </citation>
    <scope>NUCLEOTIDE SEQUENCE [LARGE SCALE GENOMIC DNA]</scope>
</reference>
<evidence type="ECO:0000256" key="1">
    <source>
        <dbReference type="SAM" id="Phobius"/>
    </source>
</evidence>
<proteinExistence type="predicted"/>
<dbReference type="EMBL" id="UNQJ01000025">
    <property type="protein sequence ID" value="SYZ34401.1"/>
    <property type="molecule type" value="Genomic_DNA"/>
</dbReference>
<dbReference type="AlphaFoldDB" id="A0A383S9J8"/>
<name>A0A383S9J8_9ACTN</name>